<dbReference type="Pfam" id="PF07859">
    <property type="entry name" value="Abhydrolase_3"/>
    <property type="match status" value="1"/>
</dbReference>
<keyword evidence="6" id="KW-1185">Reference proteome</keyword>
<dbReference type="Proteomes" id="UP000236728">
    <property type="component" value="Unassembled WGS sequence"/>
</dbReference>
<dbReference type="Gene3D" id="3.40.50.1820">
    <property type="entry name" value="alpha/beta hydrolase"/>
    <property type="match status" value="1"/>
</dbReference>
<sequence>MMRHARTALAAAIFALPLALPLAAQKATLPLWPHHPPEPPSTTEPEKDVTTPQMPLISGHRSARLTPVMQPMLYVYEPSKALATHPAVLVFPGGGYSRLAWDGEGLDSCKWLNSVGVTCVLVKYRVPEERYPTSYADLEDAQQAMRLTRAHAEEWNLNPKLIGILGFSAGAHLAVALSSHADDTHVMSTPAADDVNSAISAKADFAMVIYPAYTAADSDAGKLTVLDPNLAPTKLTPTTFLLQAENDPVHVENAVVYFLALKKAHIPAEMHLYPTGGHGFGLHPINSPESHWTDLATTWLRSIGVIPSGKGDETDGNFGGTPQTTPCAVHPTSIPARAGRPDTPNPPQQTNDPNCP</sequence>
<evidence type="ECO:0000256" key="2">
    <source>
        <dbReference type="SAM" id="MobiDB-lite"/>
    </source>
</evidence>
<keyword evidence="1" id="KW-0378">Hydrolase</keyword>
<dbReference type="InterPro" id="IPR029058">
    <property type="entry name" value="AB_hydrolase_fold"/>
</dbReference>
<organism evidence="5 6">
    <name type="scientific">Bryocella elongata</name>
    <dbReference type="NCBI Taxonomy" id="863522"/>
    <lineage>
        <taxon>Bacteria</taxon>
        <taxon>Pseudomonadati</taxon>
        <taxon>Acidobacteriota</taxon>
        <taxon>Terriglobia</taxon>
        <taxon>Terriglobales</taxon>
        <taxon>Acidobacteriaceae</taxon>
        <taxon>Bryocella</taxon>
    </lineage>
</organism>
<evidence type="ECO:0000259" key="4">
    <source>
        <dbReference type="Pfam" id="PF07859"/>
    </source>
</evidence>
<dbReference type="PANTHER" id="PTHR48081:SF6">
    <property type="entry name" value="PEPTIDASE S9 PROLYL OLIGOPEPTIDASE CATALYTIC DOMAIN-CONTAINING PROTEIN"/>
    <property type="match status" value="1"/>
</dbReference>
<dbReference type="SUPFAM" id="SSF53474">
    <property type="entry name" value="alpha/beta-Hydrolases"/>
    <property type="match status" value="1"/>
</dbReference>
<dbReference type="GO" id="GO:0016787">
    <property type="term" value="F:hydrolase activity"/>
    <property type="evidence" value="ECO:0007669"/>
    <property type="project" value="UniProtKB-KW"/>
</dbReference>
<evidence type="ECO:0000313" key="6">
    <source>
        <dbReference type="Proteomes" id="UP000236728"/>
    </source>
</evidence>
<reference evidence="5 6" key="1">
    <citation type="submission" date="2016-10" db="EMBL/GenBank/DDBJ databases">
        <authorList>
            <person name="de Groot N.N."/>
        </authorList>
    </citation>
    <scope>NUCLEOTIDE SEQUENCE [LARGE SCALE GENOMIC DNA]</scope>
    <source>
        <strain evidence="5 6">DSM 22489</strain>
    </source>
</reference>
<accession>A0A1H6B1F5</accession>
<protein>
    <submittedName>
        <fullName evidence="5">Acetyl esterase/lipase</fullName>
    </submittedName>
</protein>
<feature type="chain" id="PRO_5009293221" evidence="3">
    <location>
        <begin position="27"/>
        <end position="356"/>
    </location>
</feature>
<dbReference type="InterPro" id="IPR013094">
    <property type="entry name" value="AB_hydrolase_3"/>
</dbReference>
<feature type="region of interest" description="Disordered" evidence="2">
    <location>
        <begin position="31"/>
        <end position="52"/>
    </location>
</feature>
<dbReference type="PANTHER" id="PTHR48081">
    <property type="entry name" value="AB HYDROLASE SUPERFAMILY PROTEIN C4A8.06C"/>
    <property type="match status" value="1"/>
</dbReference>
<proteinExistence type="predicted"/>
<feature type="signal peptide" evidence="3">
    <location>
        <begin position="1"/>
        <end position="26"/>
    </location>
</feature>
<evidence type="ECO:0000313" key="5">
    <source>
        <dbReference type="EMBL" id="SEG54639.1"/>
    </source>
</evidence>
<name>A0A1H6B1F5_9BACT</name>
<dbReference type="RefSeq" id="WP_235011668.1">
    <property type="nucleotide sequence ID" value="NZ_FNVA01000006.1"/>
</dbReference>
<dbReference type="InterPro" id="IPR050300">
    <property type="entry name" value="GDXG_lipolytic_enzyme"/>
</dbReference>
<dbReference type="EMBL" id="FNVA01000006">
    <property type="protein sequence ID" value="SEG54639.1"/>
    <property type="molecule type" value="Genomic_DNA"/>
</dbReference>
<evidence type="ECO:0000256" key="3">
    <source>
        <dbReference type="SAM" id="SignalP"/>
    </source>
</evidence>
<feature type="region of interest" description="Disordered" evidence="2">
    <location>
        <begin position="307"/>
        <end position="356"/>
    </location>
</feature>
<feature type="domain" description="Alpha/beta hydrolase fold-3" evidence="4">
    <location>
        <begin position="112"/>
        <end position="280"/>
    </location>
</feature>
<dbReference type="AlphaFoldDB" id="A0A1H6B1F5"/>
<gene>
    <name evidence="5" type="ORF">SAMN05421819_3434</name>
</gene>
<keyword evidence="3" id="KW-0732">Signal</keyword>
<evidence type="ECO:0000256" key="1">
    <source>
        <dbReference type="ARBA" id="ARBA00022801"/>
    </source>
</evidence>